<evidence type="ECO:0000313" key="2">
    <source>
        <dbReference type="Proteomes" id="UP001154282"/>
    </source>
</evidence>
<protein>
    <submittedName>
        <fullName evidence="1">Uncharacterized protein</fullName>
    </submittedName>
</protein>
<comment type="caution">
    <text evidence="1">The sequence shown here is derived from an EMBL/GenBank/DDBJ whole genome shotgun (WGS) entry which is preliminary data.</text>
</comment>
<sequence length="17" mass="1872">MSGSVCIQSRSLHNHES</sequence>
<proteinExistence type="predicted"/>
<keyword evidence="2" id="KW-1185">Reference proteome</keyword>
<evidence type="ECO:0000313" key="1">
    <source>
        <dbReference type="EMBL" id="CAI0400227.1"/>
    </source>
</evidence>
<accession>A0AAV0IS31</accession>
<name>A0AAV0IS31_9ROSI</name>
<dbReference type="EMBL" id="CAMGYJ010000004">
    <property type="protein sequence ID" value="CAI0400227.1"/>
    <property type="molecule type" value="Genomic_DNA"/>
</dbReference>
<gene>
    <name evidence="1" type="ORF">LITE_LOCUS10672</name>
</gene>
<dbReference type="Proteomes" id="UP001154282">
    <property type="component" value="Unassembled WGS sequence"/>
</dbReference>
<organism evidence="1 2">
    <name type="scientific">Linum tenue</name>
    <dbReference type="NCBI Taxonomy" id="586396"/>
    <lineage>
        <taxon>Eukaryota</taxon>
        <taxon>Viridiplantae</taxon>
        <taxon>Streptophyta</taxon>
        <taxon>Embryophyta</taxon>
        <taxon>Tracheophyta</taxon>
        <taxon>Spermatophyta</taxon>
        <taxon>Magnoliopsida</taxon>
        <taxon>eudicotyledons</taxon>
        <taxon>Gunneridae</taxon>
        <taxon>Pentapetalae</taxon>
        <taxon>rosids</taxon>
        <taxon>fabids</taxon>
        <taxon>Malpighiales</taxon>
        <taxon>Linaceae</taxon>
        <taxon>Linum</taxon>
    </lineage>
</organism>
<dbReference type="AlphaFoldDB" id="A0AAV0IS31"/>
<reference evidence="1" key="1">
    <citation type="submission" date="2022-08" db="EMBL/GenBank/DDBJ databases">
        <authorList>
            <person name="Gutierrez-Valencia J."/>
        </authorList>
    </citation>
    <scope>NUCLEOTIDE SEQUENCE</scope>
</reference>